<gene>
    <name evidence="4" type="ORF">Val02_50710</name>
</gene>
<feature type="compositionally biased region" description="Low complexity" evidence="1">
    <location>
        <begin position="1"/>
        <end position="18"/>
    </location>
</feature>
<proteinExistence type="predicted"/>
<protein>
    <recommendedName>
        <fullName evidence="3">Transglycosylase SLT domain-containing protein</fullName>
    </recommendedName>
</protein>
<keyword evidence="2" id="KW-0812">Transmembrane</keyword>
<reference evidence="4" key="1">
    <citation type="submission" date="2021-01" db="EMBL/GenBank/DDBJ databases">
        <title>Whole genome shotgun sequence of Virgisporangium aliadipatigenens NBRC 105644.</title>
        <authorList>
            <person name="Komaki H."/>
            <person name="Tamura T."/>
        </authorList>
    </citation>
    <scope>NUCLEOTIDE SEQUENCE</scope>
    <source>
        <strain evidence="4">NBRC 105644</strain>
    </source>
</reference>
<dbReference type="SUPFAM" id="SSF53955">
    <property type="entry name" value="Lysozyme-like"/>
    <property type="match status" value="1"/>
</dbReference>
<feature type="transmembrane region" description="Helical" evidence="2">
    <location>
        <begin position="49"/>
        <end position="74"/>
    </location>
</feature>
<evidence type="ECO:0000256" key="2">
    <source>
        <dbReference type="SAM" id="Phobius"/>
    </source>
</evidence>
<accession>A0A8J3YQM8</accession>
<dbReference type="InterPro" id="IPR023346">
    <property type="entry name" value="Lysozyme-like_dom_sf"/>
</dbReference>
<keyword evidence="5" id="KW-1185">Reference proteome</keyword>
<evidence type="ECO:0000259" key="3">
    <source>
        <dbReference type="Pfam" id="PF01464"/>
    </source>
</evidence>
<comment type="caution">
    <text evidence="4">The sequence shown here is derived from an EMBL/GenBank/DDBJ whole genome shotgun (WGS) entry which is preliminary data.</text>
</comment>
<dbReference type="Gene3D" id="1.10.530.10">
    <property type="match status" value="1"/>
</dbReference>
<dbReference type="Proteomes" id="UP000619260">
    <property type="component" value="Unassembled WGS sequence"/>
</dbReference>
<dbReference type="InterPro" id="IPR008258">
    <property type="entry name" value="Transglycosylase_SLT_dom_1"/>
</dbReference>
<feature type="domain" description="Transglycosylase SLT" evidence="3">
    <location>
        <begin position="131"/>
        <end position="234"/>
    </location>
</feature>
<organism evidence="4 5">
    <name type="scientific">Virgisporangium aliadipatigenens</name>
    <dbReference type="NCBI Taxonomy" id="741659"/>
    <lineage>
        <taxon>Bacteria</taxon>
        <taxon>Bacillati</taxon>
        <taxon>Actinomycetota</taxon>
        <taxon>Actinomycetes</taxon>
        <taxon>Micromonosporales</taxon>
        <taxon>Micromonosporaceae</taxon>
        <taxon>Virgisporangium</taxon>
    </lineage>
</organism>
<keyword evidence="2" id="KW-1133">Transmembrane helix</keyword>
<dbReference type="EMBL" id="BOPF01000019">
    <property type="protein sequence ID" value="GIJ48185.1"/>
    <property type="molecule type" value="Genomic_DNA"/>
</dbReference>
<dbReference type="Pfam" id="PF01464">
    <property type="entry name" value="SLT"/>
    <property type="match status" value="1"/>
</dbReference>
<evidence type="ECO:0000313" key="5">
    <source>
        <dbReference type="Proteomes" id="UP000619260"/>
    </source>
</evidence>
<dbReference type="AlphaFoldDB" id="A0A8J3YQM8"/>
<sequence>MAGPAAAASGAGKGAARLRASKPPKDRKNYYVEYAAGMGAVGAASASPFAIIGLGIFMICFAALLPIIILMMIFKAIFGGGSGGTAAPDVTMAQQLYVAASGDGRKALFTDRVPADYLDAVEDAGQECTQIGSVLIASQIQAESRFNKDIGPGKYGEGITQIPTSAFATHGKDDDGNGKTSVNDPTDAIRAQGRYLCDLYKQVETLVNDKKVIGDKLDLTLVAYRVGIDAVKTAGGIPPGEIQGYPHMVRSLFGYYNADSNINVQQ</sequence>
<evidence type="ECO:0000313" key="4">
    <source>
        <dbReference type="EMBL" id="GIJ48185.1"/>
    </source>
</evidence>
<keyword evidence="2" id="KW-0472">Membrane</keyword>
<evidence type="ECO:0000256" key="1">
    <source>
        <dbReference type="SAM" id="MobiDB-lite"/>
    </source>
</evidence>
<feature type="region of interest" description="Disordered" evidence="1">
    <location>
        <begin position="1"/>
        <end position="21"/>
    </location>
</feature>
<name>A0A8J3YQM8_9ACTN</name>